<comment type="caution">
    <text evidence="15">The sequence shown here is derived from an EMBL/GenBank/DDBJ whole genome shotgun (WGS) entry which is preliminary data.</text>
</comment>
<dbReference type="InterPro" id="IPR017871">
    <property type="entry name" value="ABC_transporter-like_CS"/>
</dbReference>
<evidence type="ECO:0000256" key="4">
    <source>
        <dbReference type="ARBA" id="ARBA00022448"/>
    </source>
</evidence>
<keyword evidence="6 13" id="KW-0812">Transmembrane</keyword>
<dbReference type="InterPro" id="IPR003439">
    <property type="entry name" value="ABC_transporter-like_ATP-bd"/>
</dbReference>
<dbReference type="InterPro" id="IPR027417">
    <property type="entry name" value="P-loop_NTPase"/>
</dbReference>
<evidence type="ECO:0000256" key="1">
    <source>
        <dbReference type="ARBA" id="ARBA00004141"/>
    </source>
</evidence>
<keyword evidence="4" id="KW-0813">Transport</keyword>
<keyword evidence="16" id="KW-1185">Reference proteome</keyword>
<keyword evidence="5" id="KW-1003">Cell membrane</keyword>
<organism evidence="15 16">
    <name type="scientific">Paenibacillus filicis</name>
    <dbReference type="NCBI Taxonomy" id="669464"/>
    <lineage>
        <taxon>Bacteria</taxon>
        <taxon>Bacillati</taxon>
        <taxon>Bacillota</taxon>
        <taxon>Bacilli</taxon>
        <taxon>Bacillales</taxon>
        <taxon>Paenibacillaceae</taxon>
        <taxon>Paenibacillus</taxon>
    </lineage>
</organism>
<evidence type="ECO:0000256" key="8">
    <source>
        <dbReference type="ARBA" id="ARBA00022840"/>
    </source>
</evidence>
<feature type="transmembrane region" description="Helical" evidence="13">
    <location>
        <begin position="383"/>
        <end position="416"/>
    </location>
</feature>
<evidence type="ECO:0000256" key="5">
    <source>
        <dbReference type="ARBA" id="ARBA00022475"/>
    </source>
</evidence>
<dbReference type="Proteomes" id="UP001469365">
    <property type="component" value="Unassembled WGS sequence"/>
</dbReference>
<dbReference type="InterPro" id="IPR050095">
    <property type="entry name" value="ECF_ABC_transporter_ATP-bd"/>
</dbReference>
<dbReference type="PROSITE" id="PS00211">
    <property type="entry name" value="ABC_TRANSPORTER_1"/>
    <property type="match status" value="1"/>
</dbReference>
<dbReference type="CDD" id="cd03225">
    <property type="entry name" value="ABC_cobalt_CbiO_domain1"/>
    <property type="match status" value="1"/>
</dbReference>
<evidence type="ECO:0000256" key="2">
    <source>
        <dbReference type="ARBA" id="ARBA00004202"/>
    </source>
</evidence>
<feature type="transmembrane region" description="Helical" evidence="13">
    <location>
        <begin position="468"/>
        <end position="488"/>
    </location>
</feature>
<keyword evidence="7" id="KW-0547">Nucleotide-binding</keyword>
<proteinExistence type="inferred from homology"/>
<dbReference type="SUPFAM" id="SSF52540">
    <property type="entry name" value="P-loop containing nucleoside triphosphate hydrolases"/>
    <property type="match status" value="1"/>
</dbReference>
<dbReference type="PANTHER" id="PTHR43553">
    <property type="entry name" value="HEAVY METAL TRANSPORTER"/>
    <property type="match status" value="1"/>
</dbReference>
<dbReference type="Pfam" id="PF00005">
    <property type="entry name" value="ABC_tran"/>
    <property type="match status" value="1"/>
</dbReference>
<keyword evidence="9" id="KW-1278">Translocase</keyword>
<name>A0ABU9DKJ6_9BACL</name>
<comment type="subcellular location">
    <subcellularLocation>
        <location evidence="2">Cell membrane</location>
        <topology evidence="2">Peripheral membrane protein</topology>
    </subcellularLocation>
    <subcellularLocation>
        <location evidence="1">Membrane</location>
        <topology evidence="1">Multi-pass membrane protein</topology>
    </subcellularLocation>
</comment>
<evidence type="ECO:0000256" key="10">
    <source>
        <dbReference type="ARBA" id="ARBA00022989"/>
    </source>
</evidence>
<sequence length="619" mass="67187">MTLTLNQASAAAPDDPKRLLLQPLDLTLDAGSITLLIGQTGSGKSTLLQLLAGLRAPAAGEVRLDGESLWRKGRVERRLLLPLGLVFQFPEQQLFARTIRHEFAYSLRPFRLSPGEEEQRIREARNVWDGRSVFAPELSPFTLSGGQRRRLALATTAAADPAWLLMDEPTAGLEAAGVLELLAAIRERREAGAGTVIATHDLDTFLPLADRVLVLQDGQVAADLPPRELCAQPDLLLQTRVGLPSCTAVSAAFSRHGLTLPPDRLTAEEMAEAIAAALEAAPAWDADGMQMSPAVPVPAPNERYRGNSDAPSSRTGTGGDEETRQLTENPRQDHTGRGISPSADNRIRPSALLTSQEEIAGAGSRNLTSSGTWLQRLDPRSKWLLYVLLVAGGLLQEGWTGLTIALIPVLLGILTLPRSGLRSLLKFMKPLGIFFALSIGLAGLTLTTDGGWPSFGFSAEQAGTTTLRLYRLLIITLASLWFAVSTPYGRMTEGLNWALGHLRNMKLPVDSFALAVSLIFRFIPMILSEWERFSLIVRARGKAPLRPGTVRFRDIPALVVPLLLSLFQRAENMTTAMEMKGLSGKSLQSARPSLLSWKRIDTMLALLGVGWLAVLIALR</sequence>
<protein>
    <submittedName>
        <fullName evidence="15">ATP-binding cassette domain-containing protein</fullName>
    </submittedName>
</protein>
<dbReference type="InterPro" id="IPR015856">
    <property type="entry name" value="ABC_transpr_CbiO/EcfA_su"/>
</dbReference>
<feature type="transmembrane region" description="Helical" evidence="13">
    <location>
        <begin position="509"/>
        <end position="527"/>
    </location>
</feature>
<comment type="similarity">
    <text evidence="3">Belongs to the ABC transporter superfamily.</text>
</comment>
<evidence type="ECO:0000256" key="9">
    <source>
        <dbReference type="ARBA" id="ARBA00022967"/>
    </source>
</evidence>
<dbReference type="GO" id="GO:0005524">
    <property type="term" value="F:ATP binding"/>
    <property type="evidence" value="ECO:0007669"/>
    <property type="project" value="UniProtKB-KW"/>
</dbReference>
<feature type="transmembrane region" description="Helical" evidence="13">
    <location>
        <begin position="428"/>
        <end position="448"/>
    </location>
</feature>
<reference evidence="15 16" key="1">
    <citation type="submission" date="2024-04" db="EMBL/GenBank/DDBJ databases">
        <title>draft genome sequnece of Paenibacillus filicis.</title>
        <authorList>
            <person name="Kim D.-U."/>
        </authorList>
    </citation>
    <scope>NUCLEOTIDE SEQUENCE [LARGE SCALE GENOMIC DNA]</scope>
    <source>
        <strain evidence="15 16">KACC14197</strain>
    </source>
</reference>
<dbReference type="InterPro" id="IPR003593">
    <property type="entry name" value="AAA+_ATPase"/>
</dbReference>
<dbReference type="RefSeq" id="WP_341416415.1">
    <property type="nucleotide sequence ID" value="NZ_JBBPCC010000009.1"/>
</dbReference>
<dbReference type="PROSITE" id="PS50893">
    <property type="entry name" value="ABC_TRANSPORTER_2"/>
    <property type="match status" value="1"/>
</dbReference>
<evidence type="ECO:0000256" key="3">
    <source>
        <dbReference type="ARBA" id="ARBA00005417"/>
    </source>
</evidence>
<feature type="domain" description="ABC transporter" evidence="14">
    <location>
        <begin position="3"/>
        <end position="242"/>
    </location>
</feature>
<keyword evidence="11 13" id="KW-0472">Membrane</keyword>
<evidence type="ECO:0000256" key="12">
    <source>
        <dbReference type="SAM" id="MobiDB-lite"/>
    </source>
</evidence>
<evidence type="ECO:0000313" key="15">
    <source>
        <dbReference type="EMBL" id="MEK8129314.1"/>
    </source>
</evidence>
<evidence type="ECO:0000256" key="13">
    <source>
        <dbReference type="SAM" id="Phobius"/>
    </source>
</evidence>
<accession>A0ABU9DKJ6</accession>
<dbReference type="CDD" id="cd16914">
    <property type="entry name" value="EcfT"/>
    <property type="match status" value="1"/>
</dbReference>
<feature type="compositionally biased region" description="Basic and acidic residues" evidence="12">
    <location>
        <begin position="321"/>
        <end position="336"/>
    </location>
</feature>
<gene>
    <name evidence="15" type="ORF">WMW72_15515</name>
</gene>
<keyword evidence="10 13" id="KW-1133">Transmembrane helix</keyword>
<evidence type="ECO:0000313" key="16">
    <source>
        <dbReference type="Proteomes" id="UP001469365"/>
    </source>
</evidence>
<feature type="transmembrane region" description="Helical" evidence="13">
    <location>
        <begin position="600"/>
        <end position="618"/>
    </location>
</feature>
<dbReference type="InterPro" id="IPR003339">
    <property type="entry name" value="ABC/ECF_trnsptr_transmembrane"/>
</dbReference>
<feature type="region of interest" description="Disordered" evidence="12">
    <location>
        <begin position="289"/>
        <end position="347"/>
    </location>
</feature>
<keyword evidence="8 15" id="KW-0067">ATP-binding</keyword>
<dbReference type="SMART" id="SM00382">
    <property type="entry name" value="AAA"/>
    <property type="match status" value="1"/>
</dbReference>
<evidence type="ECO:0000256" key="11">
    <source>
        <dbReference type="ARBA" id="ARBA00023136"/>
    </source>
</evidence>
<evidence type="ECO:0000256" key="6">
    <source>
        <dbReference type="ARBA" id="ARBA00022692"/>
    </source>
</evidence>
<evidence type="ECO:0000259" key="14">
    <source>
        <dbReference type="PROSITE" id="PS50893"/>
    </source>
</evidence>
<dbReference type="Pfam" id="PF02361">
    <property type="entry name" value="CbiQ"/>
    <property type="match status" value="1"/>
</dbReference>
<dbReference type="EMBL" id="JBBPCC010000009">
    <property type="protein sequence ID" value="MEK8129314.1"/>
    <property type="molecule type" value="Genomic_DNA"/>
</dbReference>
<evidence type="ECO:0000256" key="7">
    <source>
        <dbReference type="ARBA" id="ARBA00022741"/>
    </source>
</evidence>
<dbReference type="Gene3D" id="3.40.50.300">
    <property type="entry name" value="P-loop containing nucleotide triphosphate hydrolases"/>
    <property type="match status" value="1"/>
</dbReference>